<comment type="caution">
    <text evidence="9">The sequence shown here is derived from an EMBL/GenBank/DDBJ whole genome shotgun (WGS) entry which is preliminary data.</text>
</comment>
<dbReference type="InterPro" id="IPR017932">
    <property type="entry name" value="GATase_2_dom"/>
</dbReference>
<dbReference type="Gene3D" id="3.40.50.620">
    <property type="entry name" value="HUPs"/>
    <property type="match status" value="1"/>
</dbReference>
<protein>
    <recommendedName>
        <fullName evidence="3">asparagine synthase (glutamine-hydrolyzing)</fullName>
        <ecNumber evidence="3">6.3.5.4</ecNumber>
    </recommendedName>
</protein>
<dbReference type="CDD" id="cd01991">
    <property type="entry name" value="Asn_synthase_B_C"/>
    <property type="match status" value="1"/>
</dbReference>
<evidence type="ECO:0000256" key="6">
    <source>
        <dbReference type="ARBA" id="ARBA00022962"/>
    </source>
</evidence>
<accession>A0ABW6HIW8</accession>
<dbReference type="Proteomes" id="UP001600039">
    <property type="component" value="Unassembled WGS sequence"/>
</dbReference>
<dbReference type="Pfam" id="PF13522">
    <property type="entry name" value="GATase_6"/>
    <property type="match status" value="1"/>
</dbReference>
<gene>
    <name evidence="9" type="primary">asnB</name>
    <name evidence="9" type="ORF">ACFX5D_02230</name>
</gene>
<dbReference type="InterPro" id="IPR051786">
    <property type="entry name" value="ASN_synthetase/amidase"/>
</dbReference>
<dbReference type="EMBL" id="JBHZQA010000001">
    <property type="protein sequence ID" value="MFE3846785.1"/>
    <property type="molecule type" value="Genomic_DNA"/>
</dbReference>
<keyword evidence="9" id="KW-0436">Ligase</keyword>
<proteinExistence type="inferred from homology"/>
<dbReference type="InterPro" id="IPR033738">
    <property type="entry name" value="AsnB_N"/>
</dbReference>
<sequence length="615" mass="71318">MCGINGILHLQSQKKVDERILTKMRDSLEHRGPDDKGLFVENNIGFGHRRLSILDVSVAGHQPLLSDDGRYILVYNGEIYNFKDFYPELKSNGFDIRTNSDTEVLLKLFQLHGLKMLNRLNGMFAFAIWDKSEKKLIVVRDRMGVKPLYYSFYNETFYFASEQKALFTAGVPLKMAQDGLEEYIFNRFVAGENTLYENVKKVLPGHIMTIHEGGKVTTEKWWNLKKEIQEQPEIKNPVEWFRETFDDSIKLRMVSDVPVGVLLSGGLDSSSVLASLNHQNYKDIQTFNIGFKEKEHNEAHLAKIMAEKFDYGFHTMQLENKNLYDKLISATYFQDEPIMHLSEPHLLAVSQMAKPSVKVLLSGEGADELMGGYVRYKALQYPSLLNSIATISNLDLFTNKPRYEKLTRYAQITKKSQLVIFNGSNIYPKDIEENYGINTLPKNEYRKQIYKDAKSLYPNNLRRQALYFDQHTYLCSLLDRNDRCTMGASIECREPFLDPRLVIGLGSLEDKWLFAGKKWKFILKSAMTKRLPDEILKFRKVGLSVPWGDYITKSPAFKDELESFSKSDLFQNPYFENINIKKLVQNLQKGDDLMTPYIMPLFMMHIWMKSYVNKF</sequence>
<comment type="catalytic activity">
    <reaction evidence="7">
        <text>L-aspartate + L-glutamine + ATP + H2O = L-asparagine + L-glutamate + AMP + diphosphate + H(+)</text>
        <dbReference type="Rhea" id="RHEA:12228"/>
        <dbReference type="ChEBI" id="CHEBI:15377"/>
        <dbReference type="ChEBI" id="CHEBI:15378"/>
        <dbReference type="ChEBI" id="CHEBI:29985"/>
        <dbReference type="ChEBI" id="CHEBI:29991"/>
        <dbReference type="ChEBI" id="CHEBI:30616"/>
        <dbReference type="ChEBI" id="CHEBI:33019"/>
        <dbReference type="ChEBI" id="CHEBI:58048"/>
        <dbReference type="ChEBI" id="CHEBI:58359"/>
        <dbReference type="ChEBI" id="CHEBI:456215"/>
        <dbReference type="EC" id="6.3.5.4"/>
    </reaction>
</comment>
<comment type="pathway">
    <text evidence="1">Amino-acid biosynthesis; L-asparagine biosynthesis; L-asparagine from L-aspartate (L-Gln route): step 1/1.</text>
</comment>
<name>A0ABW6HIW8_9FLAO</name>
<comment type="similarity">
    <text evidence="2">Belongs to the asparagine synthetase family.</text>
</comment>
<dbReference type="RefSeq" id="WP_379856635.1">
    <property type="nucleotide sequence ID" value="NZ_JBHZQA010000001.1"/>
</dbReference>
<reference evidence="9 10" key="1">
    <citation type="submission" date="2024-06" db="EMBL/GenBank/DDBJ databases">
        <title>Flavobacterium spp. isolated from glacier.</title>
        <authorList>
            <person name="Han D."/>
        </authorList>
    </citation>
    <scope>NUCLEOTIDE SEQUENCE [LARGE SCALE GENOMIC DNA]</scope>
    <source>
        <strain evidence="9 10">LB3P45</strain>
    </source>
</reference>
<dbReference type="Pfam" id="PF00733">
    <property type="entry name" value="Asn_synthase"/>
    <property type="match status" value="1"/>
</dbReference>
<evidence type="ECO:0000313" key="9">
    <source>
        <dbReference type="EMBL" id="MFE3846785.1"/>
    </source>
</evidence>
<dbReference type="InterPro" id="IPR029055">
    <property type="entry name" value="Ntn_hydrolases_N"/>
</dbReference>
<dbReference type="InterPro" id="IPR006426">
    <property type="entry name" value="Asn_synth_AEB"/>
</dbReference>
<dbReference type="SUPFAM" id="SSF52402">
    <property type="entry name" value="Adenine nucleotide alpha hydrolases-like"/>
    <property type="match status" value="1"/>
</dbReference>
<dbReference type="NCBIfam" id="TIGR01536">
    <property type="entry name" value="asn_synth_AEB"/>
    <property type="match status" value="1"/>
</dbReference>
<keyword evidence="4" id="KW-0547">Nucleotide-binding</keyword>
<dbReference type="SUPFAM" id="SSF56235">
    <property type="entry name" value="N-terminal nucleophile aminohydrolases (Ntn hydrolases)"/>
    <property type="match status" value="1"/>
</dbReference>
<dbReference type="PROSITE" id="PS51278">
    <property type="entry name" value="GATASE_TYPE_2"/>
    <property type="match status" value="1"/>
</dbReference>
<dbReference type="PANTHER" id="PTHR43284">
    <property type="entry name" value="ASPARAGINE SYNTHETASE (GLUTAMINE-HYDROLYZING)"/>
    <property type="match status" value="1"/>
</dbReference>
<evidence type="ECO:0000256" key="4">
    <source>
        <dbReference type="ARBA" id="ARBA00022741"/>
    </source>
</evidence>
<organism evidence="9 10">
    <name type="scientific">Flavobacterium fructosi</name>
    <dbReference type="NCBI Taxonomy" id="3230416"/>
    <lineage>
        <taxon>Bacteria</taxon>
        <taxon>Pseudomonadati</taxon>
        <taxon>Bacteroidota</taxon>
        <taxon>Flavobacteriia</taxon>
        <taxon>Flavobacteriales</taxon>
        <taxon>Flavobacteriaceae</taxon>
        <taxon>Flavobacterium</taxon>
    </lineage>
</organism>
<evidence type="ECO:0000259" key="8">
    <source>
        <dbReference type="PROSITE" id="PS51278"/>
    </source>
</evidence>
<dbReference type="InterPro" id="IPR014729">
    <property type="entry name" value="Rossmann-like_a/b/a_fold"/>
</dbReference>
<evidence type="ECO:0000313" key="10">
    <source>
        <dbReference type="Proteomes" id="UP001600039"/>
    </source>
</evidence>
<evidence type="ECO:0000256" key="2">
    <source>
        <dbReference type="ARBA" id="ARBA00005752"/>
    </source>
</evidence>
<dbReference type="CDD" id="cd00712">
    <property type="entry name" value="AsnB"/>
    <property type="match status" value="1"/>
</dbReference>
<dbReference type="InterPro" id="IPR001962">
    <property type="entry name" value="Asn_synthase"/>
</dbReference>
<dbReference type="PANTHER" id="PTHR43284:SF1">
    <property type="entry name" value="ASPARAGINE SYNTHETASE"/>
    <property type="match status" value="1"/>
</dbReference>
<evidence type="ECO:0000256" key="7">
    <source>
        <dbReference type="ARBA" id="ARBA00048741"/>
    </source>
</evidence>
<dbReference type="EC" id="6.3.5.4" evidence="3"/>
<keyword evidence="10" id="KW-1185">Reference proteome</keyword>
<dbReference type="Gene3D" id="3.60.20.10">
    <property type="entry name" value="Glutamine Phosphoribosylpyrophosphate, subunit 1, domain 1"/>
    <property type="match status" value="1"/>
</dbReference>
<keyword evidence="5" id="KW-0067">ATP-binding</keyword>
<feature type="domain" description="Glutamine amidotransferase type-2" evidence="8">
    <location>
        <begin position="2"/>
        <end position="213"/>
    </location>
</feature>
<evidence type="ECO:0000256" key="3">
    <source>
        <dbReference type="ARBA" id="ARBA00012737"/>
    </source>
</evidence>
<dbReference type="GO" id="GO:0004066">
    <property type="term" value="F:asparagine synthase (glutamine-hydrolyzing) activity"/>
    <property type="evidence" value="ECO:0007669"/>
    <property type="project" value="UniProtKB-EC"/>
</dbReference>
<evidence type="ECO:0000256" key="5">
    <source>
        <dbReference type="ARBA" id="ARBA00022840"/>
    </source>
</evidence>
<keyword evidence="6" id="KW-0315">Glutamine amidotransferase</keyword>
<dbReference type="PIRSF" id="PIRSF001589">
    <property type="entry name" value="Asn_synthetase_glu-h"/>
    <property type="match status" value="1"/>
</dbReference>
<evidence type="ECO:0000256" key="1">
    <source>
        <dbReference type="ARBA" id="ARBA00005187"/>
    </source>
</evidence>